<evidence type="ECO:0000313" key="1">
    <source>
        <dbReference type="Proteomes" id="UP000887565"/>
    </source>
</evidence>
<keyword evidence="1" id="KW-1185">Reference proteome</keyword>
<reference evidence="2" key="1">
    <citation type="submission" date="2022-11" db="UniProtKB">
        <authorList>
            <consortium name="WormBaseParasite"/>
        </authorList>
    </citation>
    <scope>IDENTIFICATION</scope>
</reference>
<sequence length="164" mass="18684">MKQRTYPWQEEQLLNVEVYEQLLNDDDLPLILIRGPPRVDMLKDNGGQPYTLLNNFFCPLNVQLDEDNNIGSTTINKWGLDVGTCNVPPINIEVKDDIDELDALEVQNDESHIPQEPIRQIGPNTSSHDDNNLKCSFDYKTGFSTFVDQTVKSYEVEKPCKKAA</sequence>
<dbReference type="Proteomes" id="UP000887565">
    <property type="component" value="Unplaced"/>
</dbReference>
<name>A0A915IBH5_ROMCU</name>
<accession>A0A915IBH5</accession>
<proteinExistence type="predicted"/>
<dbReference type="WBParaSite" id="nRc.2.0.1.t11520-RA">
    <property type="protein sequence ID" value="nRc.2.0.1.t11520-RA"/>
    <property type="gene ID" value="nRc.2.0.1.g11520"/>
</dbReference>
<organism evidence="1 2">
    <name type="scientific">Romanomermis culicivorax</name>
    <name type="common">Nematode worm</name>
    <dbReference type="NCBI Taxonomy" id="13658"/>
    <lineage>
        <taxon>Eukaryota</taxon>
        <taxon>Metazoa</taxon>
        <taxon>Ecdysozoa</taxon>
        <taxon>Nematoda</taxon>
        <taxon>Enoplea</taxon>
        <taxon>Dorylaimia</taxon>
        <taxon>Mermithida</taxon>
        <taxon>Mermithoidea</taxon>
        <taxon>Mermithidae</taxon>
        <taxon>Romanomermis</taxon>
    </lineage>
</organism>
<evidence type="ECO:0000313" key="2">
    <source>
        <dbReference type="WBParaSite" id="nRc.2.0.1.t11520-RA"/>
    </source>
</evidence>
<protein>
    <submittedName>
        <fullName evidence="2">Uncharacterized protein</fullName>
    </submittedName>
</protein>
<dbReference type="AlphaFoldDB" id="A0A915IBH5"/>